<evidence type="ECO:0000313" key="6">
    <source>
        <dbReference type="Proteomes" id="UP000007110"/>
    </source>
</evidence>
<evidence type="ECO:0000256" key="2">
    <source>
        <dbReference type="SAM" id="MobiDB-lite"/>
    </source>
</evidence>
<feature type="domain" description="Solute-binding protein family 3/N-terminal" evidence="4">
    <location>
        <begin position="84"/>
        <end position="301"/>
    </location>
</feature>
<dbReference type="PANTHER" id="PTHR35936">
    <property type="entry name" value="MEMBRANE-BOUND LYTIC MUREIN TRANSGLYCOSYLASE F"/>
    <property type="match status" value="1"/>
</dbReference>
<dbReference type="EnsemblMetazoa" id="XM_001181889">
    <property type="protein sequence ID" value="XP_001181889"/>
    <property type="gene ID" value="LOC753335"/>
</dbReference>
<reference evidence="5" key="2">
    <citation type="submission" date="2021-01" db="UniProtKB">
        <authorList>
            <consortium name="EnsemblMetazoa"/>
        </authorList>
    </citation>
    <scope>IDENTIFICATION</scope>
</reference>
<evidence type="ECO:0000313" key="5">
    <source>
        <dbReference type="EnsemblMetazoa" id="XP_001181889"/>
    </source>
</evidence>
<keyword evidence="6" id="KW-1185">Reference proteome</keyword>
<dbReference type="InParanoid" id="A0A7M7FZW7"/>
<dbReference type="KEGG" id="spu:753335"/>
<reference evidence="6" key="1">
    <citation type="submission" date="2015-02" db="EMBL/GenBank/DDBJ databases">
        <title>Genome sequencing for Strongylocentrotus purpuratus.</title>
        <authorList>
            <person name="Murali S."/>
            <person name="Liu Y."/>
            <person name="Vee V."/>
            <person name="English A."/>
            <person name="Wang M."/>
            <person name="Skinner E."/>
            <person name="Han Y."/>
            <person name="Muzny D.M."/>
            <person name="Worley K.C."/>
            <person name="Gibbs R.A."/>
        </authorList>
    </citation>
    <scope>NUCLEOTIDE SEQUENCE</scope>
</reference>
<keyword evidence="3" id="KW-1133">Transmembrane helix</keyword>
<keyword evidence="1" id="KW-0732">Signal</keyword>
<dbReference type="GeneID" id="753335"/>
<dbReference type="AlphaFoldDB" id="A0A7M7FZW7"/>
<keyword evidence="3" id="KW-0472">Membrane</keyword>
<feature type="region of interest" description="Disordered" evidence="2">
    <location>
        <begin position="36"/>
        <end position="65"/>
    </location>
</feature>
<sequence length="323" mass="35573">MAQDRNLLTVILVCCLTVVSIVALVLGIISLNQSGGETGSDGQPINIYTQSGQSSSSGLSSGGSSSSDDKVWLFAIGHYDDILEYLDETTYTIKGFGPDMVDAVCSIANKNCQLVYDVYEHCWDNQAGERPRGGPGLMGGWYDGCTGWVQTLDRLLTYYFTVPYTNGRAVALFAKNDSTVTYNDLTNLTVGFLDGWNSDEFCLARYKNIVSSTLSANQIFHYQSADLMIDAVLNGVIDVAFGELLSQFTSSLKLISPPDFDNNCQAGGASIMTRHTNRDLVNWWNDAFQRLRDRGRYNEICEAIPERHGHIAGQDYTEICLGY</sequence>
<organism evidence="5 6">
    <name type="scientific">Strongylocentrotus purpuratus</name>
    <name type="common">Purple sea urchin</name>
    <dbReference type="NCBI Taxonomy" id="7668"/>
    <lineage>
        <taxon>Eukaryota</taxon>
        <taxon>Metazoa</taxon>
        <taxon>Echinodermata</taxon>
        <taxon>Eleutherozoa</taxon>
        <taxon>Echinozoa</taxon>
        <taxon>Echinoidea</taxon>
        <taxon>Euechinoidea</taxon>
        <taxon>Echinacea</taxon>
        <taxon>Camarodonta</taxon>
        <taxon>Echinidea</taxon>
        <taxon>Strongylocentrotidae</taxon>
        <taxon>Strongylocentrotus</taxon>
    </lineage>
</organism>
<evidence type="ECO:0000259" key="4">
    <source>
        <dbReference type="Pfam" id="PF00497"/>
    </source>
</evidence>
<feature type="transmembrane region" description="Helical" evidence="3">
    <location>
        <begin position="7"/>
        <end position="31"/>
    </location>
</feature>
<dbReference type="SUPFAM" id="SSF53850">
    <property type="entry name" value="Periplasmic binding protein-like II"/>
    <property type="match status" value="1"/>
</dbReference>
<name>A0A7M7FZW7_STRPU</name>
<proteinExistence type="predicted"/>
<accession>A0A7M7FZW7</accession>
<feature type="compositionally biased region" description="Polar residues" evidence="2">
    <location>
        <begin position="36"/>
        <end position="49"/>
    </location>
</feature>
<evidence type="ECO:0000256" key="1">
    <source>
        <dbReference type="ARBA" id="ARBA00022729"/>
    </source>
</evidence>
<evidence type="ECO:0000256" key="3">
    <source>
        <dbReference type="SAM" id="Phobius"/>
    </source>
</evidence>
<dbReference type="RefSeq" id="XP_001181889.1">
    <property type="nucleotide sequence ID" value="XM_001181889.4"/>
</dbReference>
<protein>
    <recommendedName>
        <fullName evidence="4">Solute-binding protein family 3/N-terminal domain-containing protein</fullName>
    </recommendedName>
</protein>
<keyword evidence="3" id="KW-0812">Transmembrane</keyword>
<dbReference type="Gene3D" id="3.40.190.10">
    <property type="entry name" value="Periplasmic binding protein-like II"/>
    <property type="match status" value="2"/>
</dbReference>
<feature type="compositionally biased region" description="Low complexity" evidence="2">
    <location>
        <begin position="50"/>
        <end position="65"/>
    </location>
</feature>
<dbReference type="Pfam" id="PF00497">
    <property type="entry name" value="SBP_bac_3"/>
    <property type="match status" value="1"/>
</dbReference>
<dbReference type="OrthoDB" id="5984008at2759"/>
<dbReference type="PANTHER" id="PTHR35936:SF19">
    <property type="entry name" value="AMINO-ACID-BINDING PROTEIN YXEM-RELATED"/>
    <property type="match status" value="1"/>
</dbReference>
<dbReference type="Proteomes" id="UP000007110">
    <property type="component" value="Unassembled WGS sequence"/>
</dbReference>
<dbReference type="InterPro" id="IPR001638">
    <property type="entry name" value="Solute-binding_3/MltF_N"/>
</dbReference>